<keyword evidence="2" id="KW-0396">Initiation factor</keyword>
<evidence type="ECO:0000313" key="9">
    <source>
        <dbReference type="Proteomes" id="UP001153620"/>
    </source>
</evidence>
<proteinExistence type="inferred from homology"/>
<dbReference type="AlphaFoldDB" id="A0A9N9RYY1"/>
<keyword evidence="9" id="KW-1185">Reference proteome</keyword>
<dbReference type="Pfam" id="PF22042">
    <property type="entry name" value="EF-G_D2"/>
    <property type="match status" value="1"/>
</dbReference>
<dbReference type="NCBIfam" id="TIGR00231">
    <property type="entry name" value="small_GTP"/>
    <property type="match status" value="1"/>
</dbReference>
<dbReference type="Gene3D" id="3.40.50.300">
    <property type="entry name" value="P-loop containing nucleotide triphosphate hydrolases"/>
    <property type="match status" value="1"/>
</dbReference>
<gene>
    <name evidence="8" type="ORF">CHIRRI_LOCUS10804</name>
</gene>
<dbReference type="InterPro" id="IPR023115">
    <property type="entry name" value="TIF_IF2_dom3"/>
</dbReference>
<evidence type="ECO:0000256" key="6">
    <source>
        <dbReference type="ARBA" id="ARBA00025162"/>
    </source>
</evidence>
<dbReference type="FunFam" id="2.40.30.10:FF:000008">
    <property type="entry name" value="Translation initiation factor IF-2"/>
    <property type="match status" value="1"/>
</dbReference>
<name>A0A9N9RYY1_9DIPT</name>
<evidence type="ECO:0000259" key="7">
    <source>
        <dbReference type="PROSITE" id="PS51722"/>
    </source>
</evidence>
<protein>
    <recommendedName>
        <fullName evidence="7">Tr-type G domain-containing protein</fullName>
    </recommendedName>
</protein>
<comment type="function">
    <text evidence="6">One of the essential components for the initiation of protein synthesis. Protects formylmethionyl-tRNA from spontaneous hydrolysis and promotes its binding to the 30S ribosomal subunits. Also involved in the hydrolysis of GTP during the formation of the 70S ribosomal complex.</text>
</comment>
<evidence type="ECO:0000256" key="5">
    <source>
        <dbReference type="ARBA" id="ARBA00023134"/>
    </source>
</evidence>
<dbReference type="Gene3D" id="2.40.30.10">
    <property type="entry name" value="Translation factors"/>
    <property type="match status" value="2"/>
</dbReference>
<sequence length="702" mass="79195">MACYRGLKFTYSFYRNIHKLPIYNRASSSPVLFNFQHASFHTSSILDKRRKTKEEKKEHKVVEYAPKKKNEGLETVDVWRNMTVKELSESMGRDLEDLQEAILYIKDGPDIHPKTRLEDMNIIKDIVKKCGMKMKIVSPPKDDKEDHEKIKDVTKRLPAKPEFLKQRPPVVTVMGHVDHGKTTLLDSLRHTSVAQSEAGGITQHIGAFTVELENGEKVTFLDTPGHAAFSAMRARGANITDIIVLVVAADDGVMEQTKEVVKLSKTYNVPVIVAINKIDKPDADPEKTKRELGHAGINLEGHGGETQFVLISAKEGTNLQELAETVSTQATLMGLKSDYTGPIEGVVVESTNDSKRGKLSTAIITRGTLRRGAVLVAGHAWAKVRALFNHAGYPLEKAEPGTPVEILGWRELPLAGDEILEVESEKRAHSVLHYRHLQAQHEKAEADFEVIRVKQMEHDEKYKAERDARRKIGRFKVRRVGPRPKEYIDDDSVPRVNVIIKADVHGSCEAILDVLDTYHDNDKVRLDIVHYGIGDVTESDMELAKLFNAVIYAFSVNSTKIALPKNVKIHQIDIIYRLVEHLKEEINAKLPMLDVEEIVGEANVLQVFKVTENRKDVSVLGCRCTKGMLKKSLKYRVLRFGELLYDGHLDSMRHLKSEVDTIKNSIECGLRLNDFQIDAQAGDTVVCYKMVQKPQETEWEPF</sequence>
<dbReference type="CDD" id="cd03692">
    <property type="entry name" value="mtIF2_IVc"/>
    <property type="match status" value="1"/>
</dbReference>
<evidence type="ECO:0000256" key="4">
    <source>
        <dbReference type="ARBA" id="ARBA00022917"/>
    </source>
</evidence>
<dbReference type="OrthoDB" id="361630at2759"/>
<evidence type="ECO:0000313" key="8">
    <source>
        <dbReference type="EMBL" id="CAG9807958.1"/>
    </source>
</evidence>
<feature type="domain" description="Tr-type G" evidence="7">
    <location>
        <begin position="166"/>
        <end position="336"/>
    </location>
</feature>
<dbReference type="GO" id="GO:0005737">
    <property type="term" value="C:cytoplasm"/>
    <property type="evidence" value="ECO:0007669"/>
    <property type="project" value="TreeGrafter"/>
</dbReference>
<dbReference type="GO" id="GO:0003924">
    <property type="term" value="F:GTPase activity"/>
    <property type="evidence" value="ECO:0007669"/>
    <property type="project" value="InterPro"/>
</dbReference>
<dbReference type="InterPro" id="IPR015760">
    <property type="entry name" value="TIF_IF2"/>
</dbReference>
<dbReference type="InterPro" id="IPR005225">
    <property type="entry name" value="Small_GTP-bd"/>
</dbReference>
<dbReference type="InterPro" id="IPR044145">
    <property type="entry name" value="IF2_II"/>
</dbReference>
<dbReference type="EMBL" id="OU895879">
    <property type="protein sequence ID" value="CAG9807958.1"/>
    <property type="molecule type" value="Genomic_DNA"/>
</dbReference>
<dbReference type="PANTHER" id="PTHR43381:SF20">
    <property type="entry name" value="TRANSLATION INITIATION FACTOR IF-2, MITOCHONDRIAL"/>
    <property type="match status" value="1"/>
</dbReference>
<dbReference type="GO" id="GO:0005525">
    <property type="term" value="F:GTP binding"/>
    <property type="evidence" value="ECO:0007669"/>
    <property type="project" value="UniProtKB-KW"/>
</dbReference>
<dbReference type="SUPFAM" id="SSF52156">
    <property type="entry name" value="Initiation factor IF2/eIF5b, domain 3"/>
    <property type="match status" value="1"/>
</dbReference>
<evidence type="ECO:0000256" key="2">
    <source>
        <dbReference type="ARBA" id="ARBA00022540"/>
    </source>
</evidence>
<dbReference type="Proteomes" id="UP001153620">
    <property type="component" value="Chromosome 3"/>
</dbReference>
<dbReference type="CDD" id="cd01887">
    <property type="entry name" value="IF2_eIF5B"/>
    <property type="match status" value="1"/>
</dbReference>
<dbReference type="FunFam" id="3.40.50.10050:FF:000001">
    <property type="entry name" value="Translation initiation factor IF-2"/>
    <property type="match status" value="1"/>
</dbReference>
<dbReference type="SUPFAM" id="SSF50447">
    <property type="entry name" value="Translation proteins"/>
    <property type="match status" value="2"/>
</dbReference>
<dbReference type="InterPro" id="IPR053905">
    <property type="entry name" value="EF-G-like_DII"/>
</dbReference>
<dbReference type="FunFam" id="3.40.50.300:FF:000019">
    <property type="entry name" value="Translation initiation factor IF-2"/>
    <property type="match status" value="1"/>
</dbReference>
<accession>A0A9N9RYY1</accession>
<dbReference type="Gene3D" id="3.40.50.10050">
    <property type="entry name" value="Translation initiation factor IF- 2, domain 3"/>
    <property type="match status" value="1"/>
</dbReference>
<dbReference type="InterPro" id="IPR009000">
    <property type="entry name" value="Transl_B-barrel_sf"/>
</dbReference>
<reference evidence="8" key="2">
    <citation type="submission" date="2022-10" db="EMBL/GenBank/DDBJ databases">
        <authorList>
            <consortium name="ENA_rothamsted_submissions"/>
            <consortium name="culmorum"/>
            <person name="King R."/>
        </authorList>
    </citation>
    <scope>NUCLEOTIDE SEQUENCE</scope>
</reference>
<dbReference type="InterPro" id="IPR000795">
    <property type="entry name" value="T_Tr_GTP-bd_dom"/>
</dbReference>
<dbReference type="Pfam" id="PF00009">
    <property type="entry name" value="GTP_EFTU"/>
    <property type="match status" value="1"/>
</dbReference>
<keyword evidence="5" id="KW-0342">GTP-binding</keyword>
<dbReference type="FunFam" id="2.40.30.10:FF:000007">
    <property type="entry name" value="Translation initiation factor IF-2"/>
    <property type="match status" value="1"/>
</dbReference>
<dbReference type="InterPro" id="IPR036925">
    <property type="entry name" value="TIF_IF2_dom3_sf"/>
</dbReference>
<dbReference type="PANTHER" id="PTHR43381">
    <property type="entry name" value="TRANSLATION INITIATION FACTOR IF-2-RELATED"/>
    <property type="match status" value="1"/>
</dbReference>
<dbReference type="PROSITE" id="PS51722">
    <property type="entry name" value="G_TR_2"/>
    <property type="match status" value="1"/>
</dbReference>
<dbReference type="GO" id="GO:0003743">
    <property type="term" value="F:translation initiation factor activity"/>
    <property type="evidence" value="ECO:0007669"/>
    <property type="project" value="UniProtKB-KW"/>
</dbReference>
<organism evidence="8 9">
    <name type="scientific">Chironomus riparius</name>
    <dbReference type="NCBI Taxonomy" id="315576"/>
    <lineage>
        <taxon>Eukaryota</taxon>
        <taxon>Metazoa</taxon>
        <taxon>Ecdysozoa</taxon>
        <taxon>Arthropoda</taxon>
        <taxon>Hexapoda</taxon>
        <taxon>Insecta</taxon>
        <taxon>Pterygota</taxon>
        <taxon>Neoptera</taxon>
        <taxon>Endopterygota</taxon>
        <taxon>Diptera</taxon>
        <taxon>Nematocera</taxon>
        <taxon>Chironomoidea</taxon>
        <taxon>Chironomidae</taxon>
        <taxon>Chironominae</taxon>
        <taxon>Chironomus</taxon>
    </lineage>
</organism>
<dbReference type="SUPFAM" id="SSF52540">
    <property type="entry name" value="P-loop containing nucleoside triphosphate hydrolases"/>
    <property type="match status" value="1"/>
</dbReference>
<keyword evidence="4" id="KW-0648">Protein biosynthesis</keyword>
<dbReference type="CDD" id="cd03702">
    <property type="entry name" value="IF2_mtIF2_II"/>
    <property type="match status" value="1"/>
</dbReference>
<dbReference type="InterPro" id="IPR027417">
    <property type="entry name" value="P-loop_NTPase"/>
</dbReference>
<comment type="similarity">
    <text evidence="1">Belongs to the TRAFAC class translation factor GTPase superfamily. Classic translation factor GTPase family. IF-2 subfamily.</text>
</comment>
<evidence type="ECO:0000256" key="1">
    <source>
        <dbReference type="ARBA" id="ARBA00007733"/>
    </source>
</evidence>
<evidence type="ECO:0000256" key="3">
    <source>
        <dbReference type="ARBA" id="ARBA00022741"/>
    </source>
</evidence>
<keyword evidence="3" id="KW-0547">Nucleotide-binding</keyword>
<dbReference type="Pfam" id="PF11987">
    <property type="entry name" value="IF-2"/>
    <property type="match status" value="1"/>
</dbReference>
<reference evidence="8" key="1">
    <citation type="submission" date="2022-01" db="EMBL/GenBank/DDBJ databases">
        <authorList>
            <person name="King R."/>
        </authorList>
    </citation>
    <scope>NUCLEOTIDE SEQUENCE</scope>
</reference>